<dbReference type="Gene3D" id="3.40.1350.10">
    <property type="match status" value="1"/>
</dbReference>
<name>A0A6J5SRX6_9CAUD</name>
<protein>
    <recommendedName>
        <fullName evidence="4">VRR-NUC domain-containing protein</fullName>
    </recommendedName>
</protein>
<reference evidence="5" key="1">
    <citation type="submission" date="2020-05" db="EMBL/GenBank/DDBJ databases">
        <authorList>
            <person name="Chiriac C."/>
            <person name="Salcher M."/>
            <person name="Ghai R."/>
            <person name="Kavagutti S V."/>
        </authorList>
    </citation>
    <scope>NUCLEOTIDE SEQUENCE</scope>
</reference>
<accession>A0A6J5SRX6</accession>
<feature type="non-terminal residue" evidence="5">
    <location>
        <position position="1"/>
    </location>
</feature>
<feature type="domain" description="VRR-NUC" evidence="4">
    <location>
        <begin position="8"/>
        <end position="63"/>
    </location>
</feature>
<dbReference type="InterPro" id="IPR011856">
    <property type="entry name" value="tRNA_endonuc-like_dom_sf"/>
</dbReference>
<gene>
    <name evidence="5" type="ORF">UFOVP1605_1</name>
</gene>
<organism evidence="5">
    <name type="scientific">uncultured Caudovirales phage</name>
    <dbReference type="NCBI Taxonomy" id="2100421"/>
    <lineage>
        <taxon>Viruses</taxon>
        <taxon>Duplodnaviria</taxon>
        <taxon>Heunggongvirae</taxon>
        <taxon>Uroviricota</taxon>
        <taxon>Caudoviricetes</taxon>
        <taxon>Peduoviridae</taxon>
        <taxon>Maltschvirus</taxon>
        <taxon>Maltschvirus maltsch</taxon>
    </lineage>
</organism>
<dbReference type="GO" id="GO:0003676">
    <property type="term" value="F:nucleic acid binding"/>
    <property type="evidence" value="ECO:0007669"/>
    <property type="project" value="InterPro"/>
</dbReference>
<sequence length="78" mass="8974">VANGARMKAQGRRAGVADLFFSFANYEKHGLFIEFKAGKGKQSKEQIAFQSAVEKEEYQYEVVSDFDQFKNLIEKYLQ</sequence>
<keyword evidence="2" id="KW-0540">Nuclease</keyword>
<comment type="cofactor">
    <cofactor evidence="1">
        <name>Mg(2+)</name>
        <dbReference type="ChEBI" id="CHEBI:18420"/>
    </cofactor>
</comment>
<dbReference type="EMBL" id="LR797468">
    <property type="protein sequence ID" value="CAB4218069.1"/>
    <property type="molecule type" value="Genomic_DNA"/>
</dbReference>
<keyword evidence="3" id="KW-0378">Hydrolase</keyword>
<evidence type="ECO:0000256" key="1">
    <source>
        <dbReference type="ARBA" id="ARBA00001946"/>
    </source>
</evidence>
<evidence type="ECO:0000259" key="4">
    <source>
        <dbReference type="Pfam" id="PF08774"/>
    </source>
</evidence>
<dbReference type="InterPro" id="IPR014883">
    <property type="entry name" value="VRR_NUC"/>
</dbReference>
<dbReference type="Pfam" id="PF08774">
    <property type="entry name" value="VRR_NUC"/>
    <property type="match status" value="1"/>
</dbReference>
<proteinExistence type="predicted"/>
<evidence type="ECO:0000256" key="3">
    <source>
        <dbReference type="ARBA" id="ARBA00022801"/>
    </source>
</evidence>
<evidence type="ECO:0000313" key="5">
    <source>
        <dbReference type="EMBL" id="CAB4218069.1"/>
    </source>
</evidence>
<evidence type="ECO:0000256" key="2">
    <source>
        <dbReference type="ARBA" id="ARBA00022722"/>
    </source>
</evidence>